<dbReference type="OrthoDB" id="3358750at2759"/>
<accession>A0A316W145</accession>
<evidence type="ECO:0000256" key="1">
    <source>
        <dbReference type="SAM" id="MobiDB-lite"/>
    </source>
</evidence>
<dbReference type="Proteomes" id="UP000245783">
    <property type="component" value="Unassembled WGS sequence"/>
</dbReference>
<dbReference type="RefSeq" id="XP_025370602.1">
    <property type="nucleotide sequence ID" value="XM_025513662.1"/>
</dbReference>
<reference evidence="2 3" key="1">
    <citation type="journal article" date="2018" name="Mol. Biol. Evol.">
        <title>Broad Genomic Sampling Reveals a Smut Pathogenic Ancestry of the Fungal Clade Ustilaginomycotina.</title>
        <authorList>
            <person name="Kijpornyongpan T."/>
            <person name="Mondo S.J."/>
            <person name="Barry K."/>
            <person name="Sandor L."/>
            <person name="Lee J."/>
            <person name="Lipzen A."/>
            <person name="Pangilinan J."/>
            <person name="LaButti K."/>
            <person name="Hainaut M."/>
            <person name="Henrissat B."/>
            <person name="Grigoriev I.V."/>
            <person name="Spatafora J.W."/>
            <person name="Aime M.C."/>
        </authorList>
    </citation>
    <scope>NUCLEOTIDE SEQUENCE [LARGE SCALE GENOMIC DNA]</scope>
    <source>
        <strain evidence="2 3">MCA 4658</strain>
    </source>
</reference>
<keyword evidence="3" id="KW-1185">Reference proteome</keyword>
<dbReference type="AlphaFoldDB" id="A0A316W145"/>
<organism evidence="2 3">
    <name type="scientific">Ceraceosorus guamensis</name>
    <dbReference type="NCBI Taxonomy" id="1522189"/>
    <lineage>
        <taxon>Eukaryota</taxon>
        <taxon>Fungi</taxon>
        <taxon>Dikarya</taxon>
        <taxon>Basidiomycota</taxon>
        <taxon>Ustilaginomycotina</taxon>
        <taxon>Exobasidiomycetes</taxon>
        <taxon>Ceraceosorales</taxon>
        <taxon>Ceraceosoraceae</taxon>
        <taxon>Ceraceosorus</taxon>
    </lineage>
</organism>
<dbReference type="GeneID" id="37035532"/>
<feature type="compositionally biased region" description="Basic and acidic residues" evidence="1">
    <location>
        <begin position="24"/>
        <end position="34"/>
    </location>
</feature>
<proteinExistence type="predicted"/>
<sequence length="114" mass="12371">MSTDSKVLAHVSGADQRPNLQDDVGAHHGDDRPKHQAGVDNSHLNTDAKDEKSIANKLDQASKQDKLEKQLENQPKPPPTQAAINHGNEPSKGAKIDEALQAEDEAILRKKGIK</sequence>
<name>A0A316W145_9BASI</name>
<feature type="region of interest" description="Disordered" evidence="1">
    <location>
        <begin position="1"/>
        <end position="98"/>
    </location>
</feature>
<evidence type="ECO:0000313" key="2">
    <source>
        <dbReference type="EMBL" id="PWN43442.1"/>
    </source>
</evidence>
<dbReference type="PANTHER" id="PTHR39475">
    <property type="entry name" value="CONIDIATION-SPECIFIC PROTEIN 6"/>
    <property type="match status" value="1"/>
</dbReference>
<evidence type="ECO:0000313" key="3">
    <source>
        <dbReference type="Proteomes" id="UP000245783"/>
    </source>
</evidence>
<protein>
    <submittedName>
        <fullName evidence="2">Uncharacterized protein</fullName>
    </submittedName>
</protein>
<feature type="compositionally biased region" description="Basic and acidic residues" evidence="1">
    <location>
        <begin position="46"/>
        <end position="71"/>
    </location>
</feature>
<dbReference type="EMBL" id="KZ819370">
    <property type="protein sequence ID" value="PWN43442.1"/>
    <property type="molecule type" value="Genomic_DNA"/>
</dbReference>
<dbReference type="PANTHER" id="PTHR39475:SF1">
    <property type="entry name" value="CONIDIATION-SPECIFIC PROTEIN 6"/>
    <property type="match status" value="1"/>
</dbReference>
<gene>
    <name evidence="2" type="ORF">IE81DRAFT_322517</name>
</gene>
<dbReference type="InParanoid" id="A0A316W145"/>